<dbReference type="InterPro" id="IPR013766">
    <property type="entry name" value="Thioredoxin_domain"/>
</dbReference>
<proteinExistence type="predicted"/>
<gene>
    <name evidence="2" type="ORF">LFMFKLDH_00025</name>
</gene>
<dbReference type="SUPFAM" id="SSF52833">
    <property type="entry name" value="Thioredoxin-like"/>
    <property type="match status" value="1"/>
</dbReference>
<dbReference type="EMBL" id="MT631611">
    <property type="protein sequence ID" value="QNO55371.1"/>
    <property type="molecule type" value="Genomic_DNA"/>
</dbReference>
<dbReference type="InterPro" id="IPR036249">
    <property type="entry name" value="Thioredoxin-like_sf"/>
</dbReference>
<dbReference type="Gene3D" id="3.40.30.10">
    <property type="entry name" value="Glutaredoxin"/>
    <property type="match status" value="1"/>
</dbReference>
<dbReference type="PANTHER" id="PTHR45663">
    <property type="entry name" value="GEO12009P1"/>
    <property type="match status" value="1"/>
</dbReference>
<dbReference type="GO" id="GO:0015035">
    <property type="term" value="F:protein-disulfide reductase activity"/>
    <property type="evidence" value="ECO:0007669"/>
    <property type="project" value="TreeGrafter"/>
</dbReference>
<accession>A0A7G9Z537</accession>
<dbReference type="AlphaFoldDB" id="A0A7G9Z537"/>
<evidence type="ECO:0000313" key="2">
    <source>
        <dbReference type="EMBL" id="QNO55371.1"/>
    </source>
</evidence>
<reference evidence="2" key="1">
    <citation type="submission" date="2020-06" db="EMBL/GenBank/DDBJ databases">
        <title>Unique genomic features of the anaerobic methanotrophic archaea.</title>
        <authorList>
            <person name="Chadwick G.L."/>
            <person name="Skennerton C.T."/>
            <person name="Laso-Perez R."/>
            <person name="Leu A.O."/>
            <person name="Speth D.R."/>
            <person name="Yu H."/>
            <person name="Morgan-Lang C."/>
            <person name="Hatzenpichler R."/>
            <person name="Goudeau D."/>
            <person name="Malmstrom R."/>
            <person name="Brazelton W.J."/>
            <person name="Woyke T."/>
            <person name="Hallam S.J."/>
            <person name="Tyson G.W."/>
            <person name="Wegener G."/>
            <person name="Boetius A."/>
            <person name="Orphan V."/>
        </authorList>
    </citation>
    <scope>NUCLEOTIDE SEQUENCE</scope>
</reference>
<dbReference type="PANTHER" id="PTHR45663:SF40">
    <property type="entry name" value="THIOREDOXIN 2"/>
    <property type="match status" value="1"/>
</dbReference>
<protein>
    <recommendedName>
        <fullName evidence="1">Thioredoxin domain-containing protein</fullName>
    </recommendedName>
</protein>
<dbReference type="GO" id="GO:0005829">
    <property type="term" value="C:cytosol"/>
    <property type="evidence" value="ECO:0007669"/>
    <property type="project" value="TreeGrafter"/>
</dbReference>
<sequence length="103" mass="11623">MLPNETFREPVRKVPLIVVELLGALVAPNAKTFAPVIEELAKEYAVKFVFGKLNGDENPKVPTDLLIRLIPTRFILKRGDPVDVKQGALPKPIFRSKSFKQWL</sequence>
<dbReference type="Pfam" id="PF00085">
    <property type="entry name" value="Thioredoxin"/>
    <property type="match status" value="1"/>
</dbReference>
<organism evidence="2">
    <name type="scientific">Candidatus Methanophaga sp. ANME-1 ERB7</name>
    <dbReference type="NCBI Taxonomy" id="2759913"/>
    <lineage>
        <taxon>Archaea</taxon>
        <taxon>Methanobacteriati</taxon>
        <taxon>Methanobacteriota</taxon>
        <taxon>Stenosarchaea group</taxon>
        <taxon>Methanomicrobia</taxon>
        <taxon>Candidatus Methanophagales</taxon>
        <taxon>Candidatus Methanophagaceae</taxon>
        <taxon>Candidatus Methanophaga</taxon>
    </lineage>
</organism>
<name>A0A7G9Z537_9EURY</name>
<evidence type="ECO:0000259" key="1">
    <source>
        <dbReference type="Pfam" id="PF00085"/>
    </source>
</evidence>
<feature type="domain" description="Thioredoxin" evidence="1">
    <location>
        <begin position="4"/>
        <end position="91"/>
    </location>
</feature>